<evidence type="ECO:0000259" key="1">
    <source>
        <dbReference type="Pfam" id="PF00534"/>
    </source>
</evidence>
<name>A0AA43QA81_9GAMM</name>
<dbReference type="GO" id="GO:1901135">
    <property type="term" value="P:carbohydrate derivative metabolic process"/>
    <property type="evidence" value="ECO:0007669"/>
    <property type="project" value="UniProtKB-ARBA"/>
</dbReference>
<dbReference type="PANTHER" id="PTHR12526:SF638">
    <property type="entry name" value="SPORE COAT PROTEIN SA"/>
    <property type="match status" value="1"/>
</dbReference>
<dbReference type="GO" id="GO:0016757">
    <property type="term" value="F:glycosyltransferase activity"/>
    <property type="evidence" value="ECO:0007669"/>
    <property type="project" value="InterPro"/>
</dbReference>
<gene>
    <name evidence="3" type="ORF">PSU93_13560</name>
</gene>
<feature type="domain" description="Glycosyltransferase subfamily 4-like N-terminal" evidence="2">
    <location>
        <begin position="14"/>
        <end position="150"/>
    </location>
</feature>
<comment type="caution">
    <text evidence="3">The sequence shown here is derived from an EMBL/GenBank/DDBJ whole genome shotgun (WGS) entry which is preliminary data.</text>
</comment>
<dbReference type="EMBL" id="JAQSDF010000063">
    <property type="protein sequence ID" value="MDI1232168.1"/>
    <property type="molecule type" value="Genomic_DNA"/>
</dbReference>
<keyword evidence="4" id="KW-1185">Reference proteome</keyword>
<dbReference type="Pfam" id="PF13477">
    <property type="entry name" value="Glyco_trans_4_2"/>
    <property type="match status" value="1"/>
</dbReference>
<protein>
    <submittedName>
        <fullName evidence="3">Glycosyltransferase family 4 protein</fullName>
    </submittedName>
</protein>
<sequence length="390" mass="42953">MSGDYKNMVTRPMKVLFFANTEWYLFNFRLALAKHLRKRGVEVVMISPPGPYGKKLEEEGFRWIPVPMARRSLNPLREAWLLWKLIRIYQTEKPDIVHHFTIKCVVYGGLAARLVGIKGIVGAVAGMGFVFASSSALATMLRPMVRVLLQLALGGKKCRLILQNPDDLNAFVSASIADPANVRLIPGSGVNTDRFSPILKSSASEGSKKVLLAARLLWEKGIAEYIEAAQQLKTLGYSVDFLLAGEPDMGNPNSVQQEQVETWKQAGIIKPVGHVVDMAELLKSIDIMVLPSFYREGVPRSLIEAAAAGLPIVTTDAPGCRDIVENGVNGFLVPVRDSNALAEALRKILEDPALASRMGEAGRSKALAEFDERLVFEKTVEVYRELVPKL</sequence>
<dbReference type="SUPFAM" id="SSF53756">
    <property type="entry name" value="UDP-Glycosyltransferase/glycogen phosphorylase"/>
    <property type="match status" value="1"/>
</dbReference>
<organism evidence="3 4">
    <name type="scientific">Candidatus Methylobacter titanis</name>
    <dbReference type="NCBI Taxonomy" id="3053457"/>
    <lineage>
        <taxon>Bacteria</taxon>
        <taxon>Pseudomonadati</taxon>
        <taxon>Pseudomonadota</taxon>
        <taxon>Gammaproteobacteria</taxon>
        <taxon>Methylococcales</taxon>
        <taxon>Methylococcaceae</taxon>
        <taxon>Methylobacter</taxon>
    </lineage>
</organism>
<reference evidence="3" key="1">
    <citation type="submission" date="2023-01" db="EMBL/GenBank/DDBJ databases">
        <title>Biogeochemical cycle of methane in antarctic sediments.</title>
        <authorList>
            <person name="Roldan D.M."/>
            <person name="Menes R.J."/>
        </authorList>
    </citation>
    <scope>NUCLEOTIDE SEQUENCE [LARGE SCALE GENOMIC DNA]</scope>
    <source>
        <strain evidence="3">K-2018 MAG008</strain>
    </source>
</reference>
<dbReference type="InterPro" id="IPR001296">
    <property type="entry name" value="Glyco_trans_1"/>
</dbReference>
<dbReference type="Proteomes" id="UP001160519">
    <property type="component" value="Unassembled WGS sequence"/>
</dbReference>
<evidence type="ECO:0000313" key="4">
    <source>
        <dbReference type="Proteomes" id="UP001160519"/>
    </source>
</evidence>
<dbReference type="AlphaFoldDB" id="A0AA43QA81"/>
<dbReference type="InterPro" id="IPR028098">
    <property type="entry name" value="Glyco_trans_4-like_N"/>
</dbReference>
<dbReference type="Pfam" id="PF00534">
    <property type="entry name" value="Glycos_transf_1"/>
    <property type="match status" value="1"/>
</dbReference>
<proteinExistence type="predicted"/>
<accession>A0AA43QA81</accession>
<dbReference type="CDD" id="cd03808">
    <property type="entry name" value="GT4_CapM-like"/>
    <property type="match status" value="1"/>
</dbReference>
<dbReference type="Gene3D" id="3.40.50.2000">
    <property type="entry name" value="Glycogen Phosphorylase B"/>
    <property type="match status" value="2"/>
</dbReference>
<feature type="domain" description="Glycosyl transferase family 1" evidence="1">
    <location>
        <begin position="202"/>
        <end position="364"/>
    </location>
</feature>
<evidence type="ECO:0000259" key="2">
    <source>
        <dbReference type="Pfam" id="PF13477"/>
    </source>
</evidence>
<evidence type="ECO:0000313" key="3">
    <source>
        <dbReference type="EMBL" id="MDI1232168.1"/>
    </source>
</evidence>
<dbReference type="PANTHER" id="PTHR12526">
    <property type="entry name" value="GLYCOSYLTRANSFERASE"/>
    <property type="match status" value="1"/>
</dbReference>